<dbReference type="EMBL" id="JAUHHV010000004">
    <property type="protein sequence ID" value="KAK1427177.1"/>
    <property type="molecule type" value="Genomic_DNA"/>
</dbReference>
<dbReference type="Proteomes" id="UP001229421">
    <property type="component" value="Unassembled WGS sequence"/>
</dbReference>
<gene>
    <name evidence="1" type="ORF">QVD17_15860</name>
</gene>
<sequence length="67" mass="7803">MPDNDPVRRHGEEPKVTIKGVKMQRKPAYNLTTKIPSEACSNRNYKKNNNNFIHQQLKTQKCVCVFD</sequence>
<evidence type="ECO:0000313" key="2">
    <source>
        <dbReference type="Proteomes" id="UP001229421"/>
    </source>
</evidence>
<comment type="caution">
    <text evidence="1">The sequence shown here is derived from an EMBL/GenBank/DDBJ whole genome shotgun (WGS) entry which is preliminary data.</text>
</comment>
<dbReference type="AlphaFoldDB" id="A0AAD8KQE9"/>
<reference evidence="1" key="1">
    <citation type="journal article" date="2023" name="bioRxiv">
        <title>Improved chromosome-level genome assembly for marigold (Tagetes erecta).</title>
        <authorList>
            <person name="Jiang F."/>
            <person name="Yuan L."/>
            <person name="Wang S."/>
            <person name="Wang H."/>
            <person name="Xu D."/>
            <person name="Wang A."/>
            <person name="Fan W."/>
        </authorList>
    </citation>
    <scope>NUCLEOTIDE SEQUENCE</scope>
    <source>
        <strain evidence="1">WSJ</strain>
        <tissue evidence="1">Leaf</tissue>
    </source>
</reference>
<organism evidence="1 2">
    <name type="scientific">Tagetes erecta</name>
    <name type="common">African marigold</name>
    <dbReference type="NCBI Taxonomy" id="13708"/>
    <lineage>
        <taxon>Eukaryota</taxon>
        <taxon>Viridiplantae</taxon>
        <taxon>Streptophyta</taxon>
        <taxon>Embryophyta</taxon>
        <taxon>Tracheophyta</taxon>
        <taxon>Spermatophyta</taxon>
        <taxon>Magnoliopsida</taxon>
        <taxon>eudicotyledons</taxon>
        <taxon>Gunneridae</taxon>
        <taxon>Pentapetalae</taxon>
        <taxon>asterids</taxon>
        <taxon>campanulids</taxon>
        <taxon>Asterales</taxon>
        <taxon>Asteraceae</taxon>
        <taxon>Asteroideae</taxon>
        <taxon>Heliantheae alliance</taxon>
        <taxon>Tageteae</taxon>
        <taxon>Tagetes</taxon>
    </lineage>
</organism>
<keyword evidence="2" id="KW-1185">Reference proteome</keyword>
<accession>A0AAD8KQE9</accession>
<protein>
    <submittedName>
        <fullName evidence="1">Uncharacterized protein</fullName>
    </submittedName>
</protein>
<proteinExistence type="predicted"/>
<evidence type="ECO:0000313" key="1">
    <source>
        <dbReference type="EMBL" id="KAK1427177.1"/>
    </source>
</evidence>
<name>A0AAD8KQE9_TARER</name>